<proteinExistence type="predicted"/>
<comment type="caution">
    <text evidence="2">The sequence shown here is derived from an EMBL/GenBank/DDBJ whole genome shotgun (WGS) entry which is preliminary data.</text>
</comment>
<feature type="compositionally biased region" description="Polar residues" evidence="1">
    <location>
        <begin position="98"/>
        <end position="110"/>
    </location>
</feature>
<sequence>MPAMSDAELADAVAEGCFGAMTLDTSVFDQFECNLDYRALRSLGPVASQHGVALIFTDVTAREVQAHIARAATDQAAKLTAALNQYRKAWRRPENEASALTTTCRPTPQSWRKRSGSLS</sequence>
<dbReference type="AlphaFoldDB" id="A0A7W6GFP1"/>
<accession>A0A7W6GFP1</accession>
<keyword evidence="3" id="KW-1185">Reference proteome</keyword>
<evidence type="ECO:0000313" key="3">
    <source>
        <dbReference type="Proteomes" id="UP000528964"/>
    </source>
</evidence>
<dbReference type="RefSeq" id="WP_183393697.1">
    <property type="nucleotide sequence ID" value="NZ_JACIDR010000001.1"/>
</dbReference>
<dbReference type="EMBL" id="JACIDR010000001">
    <property type="protein sequence ID" value="MBB3971854.1"/>
    <property type="molecule type" value="Genomic_DNA"/>
</dbReference>
<reference evidence="2 3" key="1">
    <citation type="submission" date="2020-08" db="EMBL/GenBank/DDBJ databases">
        <title>Genomic Encyclopedia of Type Strains, Phase IV (KMG-IV): sequencing the most valuable type-strain genomes for metagenomic binning, comparative biology and taxonomic classification.</title>
        <authorList>
            <person name="Goeker M."/>
        </authorList>
    </citation>
    <scope>NUCLEOTIDE SEQUENCE [LARGE SCALE GENOMIC DNA]</scope>
    <source>
        <strain evidence="2 3">DSM 25481</strain>
    </source>
</reference>
<feature type="region of interest" description="Disordered" evidence="1">
    <location>
        <begin position="94"/>
        <end position="119"/>
    </location>
</feature>
<protein>
    <submittedName>
        <fullName evidence="2">Uncharacterized protein</fullName>
    </submittedName>
</protein>
<evidence type="ECO:0000256" key="1">
    <source>
        <dbReference type="SAM" id="MobiDB-lite"/>
    </source>
</evidence>
<name>A0A7W6GFP1_9HYPH</name>
<evidence type="ECO:0000313" key="2">
    <source>
        <dbReference type="EMBL" id="MBB3971854.1"/>
    </source>
</evidence>
<gene>
    <name evidence="2" type="ORF">GGR24_000487</name>
</gene>
<organism evidence="2 3">
    <name type="scientific">Hansschlegelia beijingensis</name>
    <dbReference type="NCBI Taxonomy" id="1133344"/>
    <lineage>
        <taxon>Bacteria</taxon>
        <taxon>Pseudomonadati</taxon>
        <taxon>Pseudomonadota</taxon>
        <taxon>Alphaproteobacteria</taxon>
        <taxon>Hyphomicrobiales</taxon>
        <taxon>Methylopilaceae</taxon>
        <taxon>Hansschlegelia</taxon>
    </lineage>
</organism>
<dbReference type="Proteomes" id="UP000528964">
    <property type="component" value="Unassembled WGS sequence"/>
</dbReference>